<reference evidence="4 5" key="1">
    <citation type="submission" date="2016-10" db="EMBL/GenBank/DDBJ databases">
        <authorList>
            <person name="de Groot N.N."/>
        </authorList>
    </citation>
    <scope>NUCLEOTIDE SEQUENCE [LARGE SCALE GENOMIC DNA]</scope>
    <source>
        <strain evidence="4 5">DSM 2872</strain>
    </source>
</reference>
<dbReference type="SMART" id="SM00857">
    <property type="entry name" value="Resolvase"/>
    <property type="match status" value="1"/>
</dbReference>
<dbReference type="InterPro" id="IPR038109">
    <property type="entry name" value="DNA_bind_recomb_sf"/>
</dbReference>
<evidence type="ECO:0000256" key="1">
    <source>
        <dbReference type="SAM" id="Coils"/>
    </source>
</evidence>
<gene>
    <name evidence="4" type="ORF">SAMN05660648_00417</name>
</gene>
<feature type="domain" description="Recombinase" evidence="3">
    <location>
        <begin position="178"/>
        <end position="304"/>
    </location>
</feature>
<dbReference type="OrthoDB" id="1628005at2"/>
<dbReference type="InterPro" id="IPR036162">
    <property type="entry name" value="Resolvase-like_N_sf"/>
</dbReference>
<evidence type="ECO:0000259" key="2">
    <source>
        <dbReference type="PROSITE" id="PS51736"/>
    </source>
</evidence>
<feature type="coiled-coil region" evidence="1">
    <location>
        <begin position="446"/>
        <end position="477"/>
    </location>
</feature>
<dbReference type="AlphaFoldDB" id="A0A1H3VN43"/>
<proteinExistence type="predicted"/>
<dbReference type="Pfam" id="PF00239">
    <property type="entry name" value="Resolvase"/>
    <property type="match status" value="1"/>
</dbReference>
<evidence type="ECO:0000259" key="3">
    <source>
        <dbReference type="PROSITE" id="PS51737"/>
    </source>
</evidence>
<dbReference type="InterPro" id="IPR025827">
    <property type="entry name" value="Zn_ribbon_recom_dom"/>
</dbReference>
<dbReference type="RefSeq" id="WP_074670496.1">
    <property type="nucleotide sequence ID" value="NZ_FNQG01000002.1"/>
</dbReference>
<organism evidence="4 5">
    <name type="scientific">Selenomonas ruminantium</name>
    <dbReference type="NCBI Taxonomy" id="971"/>
    <lineage>
        <taxon>Bacteria</taxon>
        <taxon>Bacillati</taxon>
        <taxon>Bacillota</taxon>
        <taxon>Negativicutes</taxon>
        <taxon>Selenomonadales</taxon>
        <taxon>Selenomonadaceae</taxon>
        <taxon>Selenomonas</taxon>
    </lineage>
</organism>
<sequence length="689" mass="79422">MAETEIIRARSWTDVHPQTLLRVAAYCRVSTDSDDQVASYKSQVDHYREKIRGTRGWLLVDVYADEGITGTSFEKRKEFKRMIDDCMAGKIDMVITKSLSRFSRNTEDTIKYVRLLRDRAIPIVFEEEHINTCSMDGELMLTVLGAIYQQEVQNTSNHVRQGLKMKMKRGEAVGRVKVYGYDYDKSTKTLTINPEEAEVVRFIFQRYVEGLGAHKICLELEEKGIKAPKIDYWTNAAIIRIIKNVKYRGDLLQGKIYVNDPIRRQAVINFGERDRYYVKNHHEAIIDEELFDKAQEILRNRREKYNLSQVTGKHREKKQSEVFCKKIYCAECGKAFVKRRRQRRSGGKPDLIKWQCGGRANHGSKCSNKREWHNSWIESAFVESFNLLCRTGYSSMDAFLDVMKTVIRKKERERKELGRYVKADVDKLQQQMDMLLNQNLAGDIEKALFNARYNALRKELIKAKSEAEKIASRLKNSNGLVDVIRKLQIELRQKGPLEQFDAKVFEEVVDRVVIGREENKEYITFIYRDGEENSFNIESFQKAVGLKRQLNMVSAHHKNKKDNMHLSKHKQNVGLLPRLDSRGGADCSHHTVKKTTEVELTTKAEQGNFDKNEGKVAAVDIENCSMHSVKGSLHNTLSTKNAMSEPLDITGQNDHVIEGAEDCSMRSVNRSAHRAMFDWNYGQHGGAPL</sequence>
<dbReference type="PANTHER" id="PTHR30461:SF23">
    <property type="entry name" value="DNA RECOMBINASE-RELATED"/>
    <property type="match status" value="1"/>
</dbReference>
<feature type="domain" description="Resolvase/invertase-type recombinase catalytic" evidence="2">
    <location>
        <begin position="22"/>
        <end position="170"/>
    </location>
</feature>
<dbReference type="Proteomes" id="UP000183469">
    <property type="component" value="Unassembled WGS sequence"/>
</dbReference>
<dbReference type="InterPro" id="IPR050639">
    <property type="entry name" value="SSR_resolvase"/>
</dbReference>
<dbReference type="PROSITE" id="PS51736">
    <property type="entry name" value="RECOMBINASES_3"/>
    <property type="match status" value="1"/>
</dbReference>
<evidence type="ECO:0000313" key="4">
    <source>
        <dbReference type="EMBL" id="SDZ76206.1"/>
    </source>
</evidence>
<keyword evidence="1" id="KW-0175">Coiled coil</keyword>
<dbReference type="GO" id="GO:0003677">
    <property type="term" value="F:DNA binding"/>
    <property type="evidence" value="ECO:0007669"/>
    <property type="project" value="InterPro"/>
</dbReference>
<dbReference type="PROSITE" id="PS51737">
    <property type="entry name" value="RECOMBINASE_DNA_BIND"/>
    <property type="match status" value="1"/>
</dbReference>
<dbReference type="PANTHER" id="PTHR30461">
    <property type="entry name" value="DNA-INVERTASE FROM LAMBDOID PROPHAGE"/>
    <property type="match status" value="1"/>
</dbReference>
<protein>
    <submittedName>
        <fullName evidence="4">Site-specific DNA recombinase</fullName>
    </submittedName>
</protein>
<dbReference type="SUPFAM" id="SSF53041">
    <property type="entry name" value="Resolvase-like"/>
    <property type="match status" value="1"/>
</dbReference>
<dbReference type="Pfam" id="PF13408">
    <property type="entry name" value="Zn_ribbon_recom"/>
    <property type="match status" value="1"/>
</dbReference>
<name>A0A1H3VN43_SELRU</name>
<dbReference type="InterPro" id="IPR011109">
    <property type="entry name" value="DNA_bind_recombinase_dom"/>
</dbReference>
<dbReference type="EMBL" id="FNQG01000002">
    <property type="protein sequence ID" value="SDZ76206.1"/>
    <property type="molecule type" value="Genomic_DNA"/>
</dbReference>
<dbReference type="Gene3D" id="3.40.50.1390">
    <property type="entry name" value="Resolvase, N-terminal catalytic domain"/>
    <property type="match status" value="1"/>
</dbReference>
<accession>A0A1H3VN43</accession>
<evidence type="ECO:0000313" key="5">
    <source>
        <dbReference type="Proteomes" id="UP000183469"/>
    </source>
</evidence>
<dbReference type="Gene3D" id="3.90.1750.20">
    <property type="entry name" value="Putative Large Serine Recombinase, Chain B, Domain 2"/>
    <property type="match status" value="1"/>
</dbReference>
<dbReference type="CDD" id="cd00338">
    <property type="entry name" value="Ser_Recombinase"/>
    <property type="match status" value="1"/>
</dbReference>
<dbReference type="InterPro" id="IPR006119">
    <property type="entry name" value="Resolv_N"/>
</dbReference>
<dbReference type="GO" id="GO:0000150">
    <property type="term" value="F:DNA strand exchange activity"/>
    <property type="evidence" value="ECO:0007669"/>
    <property type="project" value="InterPro"/>
</dbReference>
<dbReference type="Pfam" id="PF07508">
    <property type="entry name" value="Recombinase"/>
    <property type="match status" value="1"/>
</dbReference>